<dbReference type="InterPro" id="IPR002035">
    <property type="entry name" value="VWF_A"/>
</dbReference>
<keyword evidence="2" id="KW-0964">Secreted</keyword>
<keyword evidence="10" id="KW-1185">Reference proteome</keyword>
<sequence length="1539" mass="169536">NANMADIVFLVDGSTSIGPSSFQEVRNFLSGVIEAFDIGFDRVRIGLAQYSDEPHQEFLLKDHTDKSSLLTAVENVPYRTGNTFTGKAMDFLLEQYFIEDAGSRASQRVPQMAVIITDGDSADDVKEPARRLRHHGVIVFGIGVGQANLEELQSIANQPSDHFLLTIDSYQALQRLTDRLLQTVCTSVEDQRQALEEKFTDIFFLVDSGISQGPFSVFRTDLFKLINQLSIGSSTNRVGLATYSEDARVEFSLNTHQTKQETLAAVRRFRLRPQPNRPRNLGNALKFAHANFFTSQAGGRAGQGFHQLLVVVSGKDSDDNVNVPTRLIKSAGITVAAMSAGASMAEIDLLANCKGANRADIVFIVDESGSMGTPNFRLVRSFLHSVVSGLDVGLQKVRVGIVVFHDTPSAQTYLDTFDNKTDILQFINILPYRGGGTKTGAALDFTRTQVFIKQRGRRKDVQQVAVVITDGQSQDDVSRAAADLRRAGVTIYTVGVAGANKTQLLQMASEPPHTHVFNVDSFDKLKGLTQSLQKTMCTNIKRKQITDKTGKEDVKEACKQKDEADIYFLLDNSGSIQPQDFDDMKAFIIEFFHKFHIGPQLVRMGLVKFASSQDLEFDLAKYSDANQLENAVQRIILKGGGTETGDALQFMEPLFKTAMETRPGVPKHLIVLTDGNSTQPKRVPAPAERLRAMGVKVFAVGVKDANEEELEVIAGDRKRTFFVRNFDALKTITDLCKDVQSDILFLTDSSGSIVSEDFQKMKDFMKSIVSSMTNEMHFGVMQFSTNTKLEFQLDQYSSKNDMLRAIDDMRQVGGGTLLGAAITEVSQYFNLNRGGRDGVGKKLIVMTDAESQDEVLGPAEVLRDKDVTVYAIGVENANTTQLLEVCGSSENVFNQRNFDELKDLESKLTLKLCEPRDCKKTKLADIIFLVDSSSTIDAREFKSMQRFMASVVNLTTVGSNLTRFGLIRYADKAKSIFALRDYNSKQEVLQAIANLVDGVGNTYTGAALSYSLTYFGAQHGGRKALNVPQILMVITDGDATDPDKLKQSSDDLRNNGVTVISVGVAGANREQLATMAGDDPSKSFYVDTFEGLETLIKKITKVICKPKAGRCELVLLLDQSESIKEINYRMMKNFSADVVNNFEISEKFVHVGAARFSDSLLPEFYLNKYFRRQEITSHILDMKKKGGFTYIGRALESIVEFFTPAHGSHSGITKNLLMITDGESEDEVEEKADRLRKLGIDVFAVGVGDVHDLELLQIAGTPERVYKVPNFKALPLIKKGLVDKMCKIEPPDECTIDIAMGFDISQRTRALGERLVSSHPLLKAFLPAITSAISTVEGLCCTRAAIKTNIAFRLVSRDGGLLYDTNFEGYSEDLVKKVMNIPLTEPTYFNTDLLSSFMEMFRATPQAKAKVNPYLTMLNTGSRISALLTVALEGARDASQLKEVEFGRGFGYQTPFSIGMRSVHSAIYQQINMVADRVCCNVWCKCVGPEGSLGERGDPGTKGDPGKNGLPGYPGEEGGSVSVSSTRCLKSPSCLNCRA</sequence>
<proteinExistence type="predicted"/>
<evidence type="ECO:0000256" key="4">
    <source>
        <dbReference type="ARBA" id="ARBA00022737"/>
    </source>
</evidence>
<accession>A0A671X6I8</accession>
<feature type="domain" description="VWFA" evidence="8">
    <location>
        <begin position="1112"/>
        <end position="1285"/>
    </location>
</feature>
<keyword evidence="3" id="KW-0732">Signal</keyword>
<dbReference type="OMA" id="HINRITY"/>
<evidence type="ECO:0000256" key="2">
    <source>
        <dbReference type="ARBA" id="ARBA00022525"/>
    </source>
</evidence>
<evidence type="ECO:0000256" key="1">
    <source>
        <dbReference type="ARBA" id="ARBA00004239"/>
    </source>
</evidence>
<dbReference type="PANTHER" id="PTHR24020:SF86">
    <property type="entry name" value="COLLAGEN, TYPE VI, ALPHA 4"/>
    <property type="match status" value="1"/>
</dbReference>
<feature type="domain" description="VWFA" evidence="8">
    <location>
        <begin position="925"/>
        <end position="1099"/>
    </location>
</feature>
<feature type="domain" description="VWFA" evidence="8">
    <location>
        <begin position="742"/>
        <end position="908"/>
    </location>
</feature>
<dbReference type="PANTHER" id="PTHR24020">
    <property type="entry name" value="COLLAGEN ALPHA"/>
    <property type="match status" value="1"/>
</dbReference>
<dbReference type="Pfam" id="PF00092">
    <property type="entry name" value="VWA"/>
    <property type="match status" value="7"/>
</dbReference>
<evidence type="ECO:0000313" key="9">
    <source>
        <dbReference type="Ensembl" id="ENSSAUP00010044520.1"/>
    </source>
</evidence>
<evidence type="ECO:0000313" key="10">
    <source>
        <dbReference type="Proteomes" id="UP000472265"/>
    </source>
</evidence>
<keyword evidence="4" id="KW-0677">Repeat</keyword>
<reference evidence="9" key="1">
    <citation type="submission" date="2021-04" db="EMBL/GenBank/DDBJ databases">
        <authorList>
            <consortium name="Wellcome Sanger Institute Data Sharing"/>
        </authorList>
    </citation>
    <scope>NUCLEOTIDE SEQUENCE [LARGE SCALE GENOMIC DNA]</scope>
</reference>
<feature type="region of interest" description="Disordered" evidence="7">
    <location>
        <begin position="1494"/>
        <end position="1525"/>
    </location>
</feature>
<dbReference type="InterPro" id="IPR036465">
    <property type="entry name" value="vWFA_dom_sf"/>
</dbReference>
<dbReference type="InterPro" id="IPR050525">
    <property type="entry name" value="ECM_Assembly_Org"/>
</dbReference>
<dbReference type="CDD" id="cd01472">
    <property type="entry name" value="vWA_collagen"/>
    <property type="match status" value="2"/>
</dbReference>
<evidence type="ECO:0000256" key="7">
    <source>
        <dbReference type="SAM" id="MobiDB-lite"/>
    </source>
</evidence>
<dbReference type="PRINTS" id="PR00453">
    <property type="entry name" value="VWFADOMAIN"/>
</dbReference>
<dbReference type="FunFam" id="3.40.50.410:FF:000001">
    <property type="entry name" value="Collagen, type XII, alpha 1"/>
    <property type="match status" value="1"/>
</dbReference>
<dbReference type="SUPFAM" id="SSF53300">
    <property type="entry name" value="vWA-like"/>
    <property type="match status" value="7"/>
</dbReference>
<dbReference type="CDD" id="cd01450">
    <property type="entry name" value="vWFA_subfamily_ECM"/>
    <property type="match status" value="2"/>
</dbReference>
<reference evidence="9" key="2">
    <citation type="submission" date="2025-08" db="UniProtKB">
        <authorList>
            <consortium name="Ensembl"/>
        </authorList>
    </citation>
    <scope>IDENTIFICATION</scope>
</reference>
<feature type="domain" description="VWFA" evidence="8">
    <location>
        <begin position="6"/>
        <end position="180"/>
    </location>
</feature>
<name>A0A671X6I8_SPAAU</name>
<comment type="subcellular location">
    <subcellularLocation>
        <location evidence="1">Secreted</location>
        <location evidence="1">Extracellular space</location>
    </subcellularLocation>
</comment>
<dbReference type="GO" id="GO:0005581">
    <property type="term" value="C:collagen trimer"/>
    <property type="evidence" value="ECO:0007669"/>
    <property type="project" value="UniProtKB-KW"/>
</dbReference>
<feature type="domain" description="VWFA" evidence="8">
    <location>
        <begin position="360"/>
        <end position="532"/>
    </location>
</feature>
<dbReference type="GO" id="GO:0005576">
    <property type="term" value="C:extracellular region"/>
    <property type="evidence" value="ECO:0007669"/>
    <property type="project" value="UniProtKB-SubCell"/>
</dbReference>
<dbReference type="Ensembl" id="ENSSAUT00010046824.1">
    <property type="protein sequence ID" value="ENSSAUP00010044520.1"/>
    <property type="gene ID" value="ENSSAUG00010018610.1"/>
</dbReference>
<protein>
    <recommendedName>
        <fullName evidence="8">VWFA domain-containing protein</fullName>
    </recommendedName>
</protein>
<dbReference type="InParanoid" id="A0A671X6I8"/>
<feature type="compositionally biased region" description="Basic and acidic residues" evidence="7">
    <location>
        <begin position="1494"/>
        <end position="1505"/>
    </location>
</feature>
<dbReference type="SMART" id="SM00327">
    <property type="entry name" value="VWA"/>
    <property type="match status" value="7"/>
</dbReference>
<reference evidence="9" key="3">
    <citation type="submission" date="2025-09" db="UniProtKB">
        <authorList>
            <consortium name="Ensembl"/>
        </authorList>
    </citation>
    <scope>IDENTIFICATION</scope>
</reference>
<feature type="domain" description="VWFA" evidence="8">
    <location>
        <begin position="201"/>
        <end position="352"/>
    </location>
</feature>
<dbReference type="FunFam" id="3.40.50.410:FF:000004">
    <property type="entry name" value="collagen alpha-6(VI) chain"/>
    <property type="match status" value="5"/>
</dbReference>
<keyword evidence="5" id="KW-0176">Collagen</keyword>
<feature type="domain" description="VWFA" evidence="8">
    <location>
        <begin position="565"/>
        <end position="739"/>
    </location>
</feature>
<organism evidence="9 10">
    <name type="scientific">Sparus aurata</name>
    <name type="common">Gilthead sea bream</name>
    <dbReference type="NCBI Taxonomy" id="8175"/>
    <lineage>
        <taxon>Eukaryota</taxon>
        <taxon>Metazoa</taxon>
        <taxon>Chordata</taxon>
        <taxon>Craniata</taxon>
        <taxon>Vertebrata</taxon>
        <taxon>Euteleostomi</taxon>
        <taxon>Actinopterygii</taxon>
        <taxon>Neopterygii</taxon>
        <taxon>Teleostei</taxon>
        <taxon>Neoteleostei</taxon>
        <taxon>Acanthomorphata</taxon>
        <taxon>Eupercaria</taxon>
        <taxon>Spariformes</taxon>
        <taxon>Sparidae</taxon>
        <taxon>Sparus</taxon>
    </lineage>
</organism>
<dbReference type="Gene3D" id="3.40.50.410">
    <property type="entry name" value="von Willebrand factor, type A domain"/>
    <property type="match status" value="7"/>
</dbReference>
<keyword evidence="6" id="KW-0325">Glycoprotein</keyword>
<evidence type="ECO:0000256" key="5">
    <source>
        <dbReference type="ARBA" id="ARBA00023119"/>
    </source>
</evidence>
<dbReference type="PROSITE" id="PS50234">
    <property type="entry name" value="VWFA"/>
    <property type="match status" value="7"/>
</dbReference>
<dbReference type="GeneTree" id="ENSGT00940000155619"/>
<evidence type="ECO:0000256" key="3">
    <source>
        <dbReference type="ARBA" id="ARBA00022729"/>
    </source>
</evidence>
<dbReference type="Proteomes" id="UP000472265">
    <property type="component" value="Chromosome 17"/>
</dbReference>
<evidence type="ECO:0000256" key="6">
    <source>
        <dbReference type="ARBA" id="ARBA00023180"/>
    </source>
</evidence>
<evidence type="ECO:0000259" key="8">
    <source>
        <dbReference type="PROSITE" id="PS50234"/>
    </source>
</evidence>